<evidence type="ECO:0000313" key="2">
    <source>
        <dbReference type="EMBL" id="EUD64556.1"/>
    </source>
</evidence>
<dbReference type="RefSeq" id="XP_008818867.1">
    <property type="nucleotide sequence ID" value="XM_008820645.1"/>
</dbReference>
<proteinExistence type="predicted"/>
<evidence type="ECO:0000313" key="3">
    <source>
        <dbReference type="Proteomes" id="UP000030640"/>
    </source>
</evidence>
<evidence type="ECO:0000256" key="1">
    <source>
        <dbReference type="SAM" id="MobiDB-lite"/>
    </source>
</evidence>
<dbReference type="VEuPathDB" id="PlasmoDB:C922_05072"/>
<reference evidence="2 3" key="1">
    <citation type="submission" date="2013-02" db="EMBL/GenBank/DDBJ databases">
        <title>The Genome Sequence of Plasmodium inui San Antonio 1.</title>
        <authorList>
            <consortium name="The Broad Institute Genome Sequencing Platform"/>
            <consortium name="The Broad Institute Genome Sequencing Center for Infectious Disease"/>
            <person name="Neafsey D."/>
            <person name="Cheeseman I."/>
            <person name="Volkman S."/>
            <person name="Adams J."/>
            <person name="Walker B."/>
            <person name="Young S.K."/>
            <person name="Zeng Q."/>
            <person name="Gargeya S."/>
            <person name="Fitzgerald M."/>
            <person name="Haas B."/>
            <person name="Abouelleil A."/>
            <person name="Alvarado L."/>
            <person name="Arachchi H.M."/>
            <person name="Berlin A.M."/>
            <person name="Chapman S.B."/>
            <person name="Dewar J."/>
            <person name="Goldberg J."/>
            <person name="Griggs A."/>
            <person name="Gujja S."/>
            <person name="Hansen M."/>
            <person name="Howarth C."/>
            <person name="Imamovic A."/>
            <person name="Larimer J."/>
            <person name="McCowan C."/>
            <person name="Murphy C."/>
            <person name="Neiman D."/>
            <person name="Pearson M."/>
            <person name="Priest M."/>
            <person name="Roberts A."/>
            <person name="Saif S."/>
            <person name="Shea T."/>
            <person name="Sisk P."/>
            <person name="Sykes S."/>
            <person name="Wortman J."/>
            <person name="Nusbaum C."/>
            <person name="Birren B."/>
        </authorList>
    </citation>
    <scope>NUCLEOTIDE SEQUENCE [LARGE SCALE GENOMIC DNA]</scope>
    <source>
        <strain evidence="2 3">San Antonio 1</strain>
    </source>
</reference>
<gene>
    <name evidence="2" type="ORF">C922_05072</name>
</gene>
<keyword evidence="3" id="KW-1185">Reference proteome</keyword>
<dbReference type="EMBL" id="KI965495">
    <property type="protein sequence ID" value="EUD64556.1"/>
    <property type="molecule type" value="Genomic_DNA"/>
</dbReference>
<dbReference type="AlphaFoldDB" id="W7AH17"/>
<dbReference type="Proteomes" id="UP000030640">
    <property type="component" value="Unassembled WGS sequence"/>
</dbReference>
<sequence length="63" mass="7314">MNLTPPDPNIKKPRNPKGANPQDMTEQMEIQPETATIIIEDKEQQGQNRRLKRKQKPGQYIKC</sequence>
<organism evidence="2 3">
    <name type="scientific">Plasmodium inui San Antonio 1</name>
    <dbReference type="NCBI Taxonomy" id="1237626"/>
    <lineage>
        <taxon>Eukaryota</taxon>
        <taxon>Sar</taxon>
        <taxon>Alveolata</taxon>
        <taxon>Apicomplexa</taxon>
        <taxon>Aconoidasida</taxon>
        <taxon>Haemosporida</taxon>
        <taxon>Plasmodiidae</taxon>
        <taxon>Plasmodium</taxon>
        <taxon>Plasmodium (Plasmodium)</taxon>
    </lineage>
</organism>
<name>W7AH17_9APIC</name>
<feature type="region of interest" description="Disordered" evidence="1">
    <location>
        <begin position="1"/>
        <end position="63"/>
    </location>
</feature>
<protein>
    <submittedName>
        <fullName evidence="2">Uncharacterized protein</fullName>
    </submittedName>
</protein>
<accession>W7AH17</accession>
<dbReference type="GeneID" id="20040346"/>